<evidence type="ECO:0000313" key="5">
    <source>
        <dbReference type="Proteomes" id="UP000800096"/>
    </source>
</evidence>
<gene>
    <name evidence="4" type="ORF">BDU57DRAFT_591597</name>
</gene>
<evidence type="ECO:0000259" key="3">
    <source>
        <dbReference type="Pfam" id="PF25289"/>
    </source>
</evidence>
<dbReference type="InterPro" id="IPR056687">
    <property type="entry name" value="DUF7785"/>
</dbReference>
<feature type="compositionally biased region" description="Low complexity" evidence="1">
    <location>
        <begin position="847"/>
        <end position="862"/>
    </location>
</feature>
<dbReference type="InterPro" id="IPR057199">
    <property type="entry name" value="DUF7877"/>
</dbReference>
<feature type="compositionally biased region" description="Polar residues" evidence="1">
    <location>
        <begin position="612"/>
        <end position="657"/>
    </location>
</feature>
<organism evidence="4 5">
    <name type="scientific">Ampelomyces quisqualis</name>
    <name type="common">Powdery mildew agent</name>
    <dbReference type="NCBI Taxonomy" id="50730"/>
    <lineage>
        <taxon>Eukaryota</taxon>
        <taxon>Fungi</taxon>
        <taxon>Dikarya</taxon>
        <taxon>Ascomycota</taxon>
        <taxon>Pezizomycotina</taxon>
        <taxon>Dothideomycetes</taxon>
        <taxon>Pleosporomycetidae</taxon>
        <taxon>Pleosporales</taxon>
        <taxon>Pleosporineae</taxon>
        <taxon>Phaeosphaeriaceae</taxon>
        <taxon>Ampelomyces</taxon>
    </lineage>
</organism>
<feature type="compositionally biased region" description="Low complexity" evidence="1">
    <location>
        <begin position="658"/>
        <end position="678"/>
    </location>
</feature>
<feature type="region of interest" description="Disordered" evidence="1">
    <location>
        <begin position="84"/>
        <end position="104"/>
    </location>
</feature>
<feature type="compositionally biased region" description="Polar residues" evidence="1">
    <location>
        <begin position="706"/>
        <end position="734"/>
    </location>
</feature>
<keyword evidence="5" id="KW-1185">Reference proteome</keyword>
<feature type="compositionally biased region" description="Polar residues" evidence="1">
    <location>
        <begin position="741"/>
        <end position="751"/>
    </location>
</feature>
<dbReference type="Pfam" id="PF25009">
    <property type="entry name" value="DUF7785"/>
    <property type="match status" value="1"/>
</dbReference>
<feature type="compositionally biased region" description="Polar residues" evidence="1">
    <location>
        <begin position="810"/>
        <end position="841"/>
    </location>
</feature>
<feature type="compositionally biased region" description="Low complexity" evidence="1">
    <location>
        <begin position="691"/>
        <end position="705"/>
    </location>
</feature>
<evidence type="ECO:0000256" key="1">
    <source>
        <dbReference type="SAM" id="MobiDB-lite"/>
    </source>
</evidence>
<feature type="compositionally biased region" description="Polar residues" evidence="1">
    <location>
        <begin position="28"/>
        <end position="40"/>
    </location>
</feature>
<feature type="compositionally biased region" description="Low complexity" evidence="1">
    <location>
        <begin position="1"/>
        <end position="10"/>
    </location>
</feature>
<feature type="region of interest" description="Disordered" evidence="1">
    <location>
        <begin position="778"/>
        <end position="893"/>
    </location>
</feature>
<evidence type="ECO:0000259" key="2">
    <source>
        <dbReference type="Pfam" id="PF25009"/>
    </source>
</evidence>
<feature type="domain" description="DUF7877" evidence="3">
    <location>
        <begin position="53"/>
        <end position="167"/>
    </location>
</feature>
<feature type="compositionally biased region" description="Basic and acidic residues" evidence="1">
    <location>
        <begin position="183"/>
        <end position="196"/>
    </location>
</feature>
<feature type="region of interest" description="Disordered" evidence="1">
    <location>
        <begin position="300"/>
        <end position="335"/>
    </location>
</feature>
<feature type="region of interest" description="Disordered" evidence="1">
    <location>
        <begin position="170"/>
        <end position="209"/>
    </location>
</feature>
<dbReference type="OrthoDB" id="5354458at2759"/>
<evidence type="ECO:0000313" key="4">
    <source>
        <dbReference type="EMBL" id="KAF1920479.1"/>
    </source>
</evidence>
<dbReference type="Proteomes" id="UP000800096">
    <property type="component" value="Unassembled WGS sequence"/>
</dbReference>
<dbReference type="EMBL" id="ML979132">
    <property type="protein sequence ID" value="KAF1920479.1"/>
    <property type="molecule type" value="Genomic_DNA"/>
</dbReference>
<dbReference type="Pfam" id="PF25289">
    <property type="entry name" value="DUF7877"/>
    <property type="match status" value="1"/>
</dbReference>
<feature type="region of interest" description="Disordered" evidence="1">
    <location>
        <begin position="1"/>
        <end position="40"/>
    </location>
</feature>
<reference evidence="4" key="1">
    <citation type="journal article" date="2020" name="Stud. Mycol.">
        <title>101 Dothideomycetes genomes: a test case for predicting lifestyles and emergence of pathogens.</title>
        <authorList>
            <person name="Haridas S."/>
            <person name="Albert R."/>
            <person name="Binder M."/>
            <person name="Bloem J."/>
            <person name="Labutti K."/>
            <person name="Salamov A."/>
            <person name="Andreopoulos B."/>
            <person name="Baker S."/>
            <person name="Barry K."/>
            <person name="Bills G."/>
            <person name="Bluhm B."/>
            <person name="Cannon C."/>
            <person name="Castanera R."/>
            <person name="Culley D."/>
            <person name="Daum C."/>
            <person name="Ezra D."/>
            <person name="Gonzalez J."/>
            <person name="Henrissat B."/>
            <person name="Kuo A."/>
            <person name="Liang C."/>
            <person name="Lipzen A."/>
            <person name="Lutzoni F."/>
            <person name="Magnuson J."/>
            <person name="Mondo S."/>
            <person name="Nolan M."/>
            <person name="Ohm R."/>
            <person name="Pangilinan J."/>
            <person name="Park H.-J."/>
            <person name="Ramirez L."/>
            <person name="Alfaro M."/>
            <person name="Sun H."/>
            <person name="Tritt A."/>
            <person name="Yoshinaga Y."/>
            <person name="Zwiers L.-H."/>
            <person name="Turgeon B."/>
            <person name="Goodwin S."/>
            <person name="Spatafora J."/>
            <person name="Crous P."/>
            <person name="Grigoriev I."/>
        </authorList>
    </citation>
    <scope>NUCLEOTIDE SEQUENCE</scope>
    <source>
        <strain evidence="4">HMLAC05119</strain>
    </source>
</reference>
<accession>A0A6A5QYW3</accession>
<feature type="region of interest" description="Disordered" evidence="1">
    <location>
        <begin position="605"/>
        <end position="751"/>
    </location>
</feature>
<feature type="compositionally biased region" description="Polar residues" evidence="1">
    <location>
        <begin position="863"/>
        <end position="893"/>
    </location>
</feature>
<protein>
    <submittedName>
        <fullName evidence="4">Uncharacterized protein</fullName>
    </submittedName>
</protein>
<name>A0A6A5QYW3_AMPQU</name>
<sequence>MSANGTLAPPTLLPAPKSPSPAKRKHVATNSVAPNGASVSVQGQSARGSAYSLQMVLADMLSLLKSYDIQPSILTYTISSAITRSPSGEAGSKRARLTPPTGSATIASRIHDGSYNTLQMFQKDVEHVTTELLAASAAEDPSNGSNSLQETALQAKVLAFRRVAKSLVDRESARNTQLQTKQLEGDNEKHVSKEDSTPVPIKDEEQETPQSRTVLTLFGSANQIPKQLFSSLQQSRKVVPSGSAPTTFDTSVRVTLPLRESSLPNIMSTTEVYPIPDQADSKITKVTTIGEVFRAPTYLPQISPPKAARPSTGKSHTITFAPPETPKPSRKGSQSYAHQNLSVGFWLGYAGVDMPRDQSSPTAKQKSRQRALSMGEAQQPPSEASLVAVQQAKEDALFRSAYSSFAPTRDDSSAIIPEETKNRIWWQRVGEKRFQETFPIDPELLQADDASEKEAINEEEGFRAAVDNFVPLETDILSEPKERSEEEKGTDEILQEISELLETLASYQRIRNSSLTTNPRTPVVQNSSLASLAGSPSTPSTEEFDVYQILKSQLTLLISQLPPYAVAKLNGDQLEELNISRTILFDTKEYKGVLEEDALSRLAKAAPVPASTPATLARTGSGTHSHYPTGSGQYNRPATSVHQPSARPVQSAQSFYPQQQSLHRSSSMLSQRSPSGPSHSYQAGGASYAPSSRTYSTTQTYNQQTPRPSYGQTSSGQYYPQRSTQPSSFGSAVASQYHAPTPQTQPQNRYTTQSAQNGYLPRAQNASLTYNASQAPSAGAATPLKATPAQSQSTLGARPGYSTPVAGGQMRSTYYGPSQYGTPQASTPSTTFGSLPANPQQMMIDRQQAQVAAQSQARLAAQTSFSSSRQGSGTPQPPNGSYNGHVNGTSMST</sequence>
<dbReference type="AlphaFoldDB" id="A0A6A5QYW3"/>
<proteinExistence type="predicted"/>
<feature type="domain" description="DUF7785" evidence="2">
    <location>
        <begin position="488"/>
        <end position="584"/>
    </location>
</feature>
<feature type="region of interest" description="Disordered" evidence="1">
    <location>
        <begin position="354"/>
        <end position="383"/>
    </location>
</feature>